<feature type="domain" description="NAB" evidence="5">
    <location>
        <begin position="13"/>
        <end position="93"/>
    </location>
</feature>
<feature type="compositionally biased region" description="Basic and acidic residues" evidence="4">
    <location>
        <begin position="149"/>
        <end position="159"/>
    </location>
</feature>
<evidence type="ECO:0000313" key="7">
    <source>
        <dbReference type="Proteomes" id="UP001190926"/>
    </source>
</evidence>
<organism evidence="6 7">
    <name type="scientific">Perilla frutescens var. hirtella</name>
    <name type="common">Perilla citriodora</name>
    <name type="synonym">Perilla setoyensis</name>
    <dbReference type="NCBI Taxonomy" id="608512"/>
    <lineage>
        <taxon>Eukaryota</taxon>
        <taxon>Viridiplantae</taxon>
        <taxon>Streptophyta</taxon>
        <taxon>Embryophyta</taxon>
        <taxon>Tracheophyta</taxon>
        <taxon>Spermatophyta</taxon>
        <taxon>Magnoliopsida</taxon>
        <taxon>eudicotyledons</taxon>
        <taxon>Gunneridae</taxon>
        <taxon>Pentapetalae</taxon>
        <taxon>asterids</taxon>
        <taxon>lamiids</taxon>
        <taxon>Lamiales</taxon>
        <taxon>Lamiaceae</taxon>
        <taxon>Nepetoideae</taxon>
        <taxon>Elsholtzieae</taxon>
        <taxon>Perilla</taxon>
    </lineage>
</organism>
<evidence type="ECO:0000256" key="3">
    <source>
        <dbReference type="SAM" id="Coils"/>
    </source>
</evidence>
<feature type="region of interest" description="Disordered" evidence="4">
    <location>
        <begin position="1493"/>
        <end position="1542"/>
    </location>
</feature>
<feature type="region of interest" description="Disordered" evidence="4">
    <location>
        <begin position="147"/>
        <end position="205"/>
    </location>
</feature>
<protein>
    <recommendedName>
        <fullName evidence="5">NAB domain-containing protein</fullName>
    </recommendedName>
</protein>
<name>A0AAD4IU37_PERFH</name>
<dbReference type="PROSITE" id="PS51774">
    <property type="entry name" value="NAB"/>
    <property type="match status" value="1"/>
</dbReference>
<feature type="coiled-coil region" evidence="3">
    <location>
        <begin position="1665"/>
        <end position="1692"/>
    </location>
</feature>
<feature type="coiled-coil region" evidence="3">
    <location>
        <begin position="549"/>
        <end position="831"/>
    </location>
</feature>
<dbReference type="InterPro" id="IPR011684">
    <property type="entry name" value="NAB"/>
</dbReference>
<feature type="coiled-coil region" evidence="3">
    <location>
        <begin position="920"/>
        <end position="954"/>
    </location>
</feature>
<reference evidence="6 7" key="1">
    <citation type="journal article" date="2021" name="Nat. Commun.">
        <title>Incipient diploidization of the medicinal plant Perilla within 10,000 years.</title>
        <authorList>
            <person name="Zhang Y."/>
            <person name="Shen Q."/>
            <person name="Leng L."/>
            <person name="Zhang D."/>
            <person name="Chen S."/>
            <person name="Shi Y."/>
            <person name="Ning Z."/>
            <person name="Chen S."/>
        </authorList>
    </citation>
    <scope>NUCLEOTIDE SEQUENCE [LARGE SCALE GENOMIC DNA]</scope>
    <source>
        <strain evidence="7">cv. PC099</strain>
    </source>
</reference>
<keyword evidence="1 3" id="KW-0175">Coiled coil</keyword>
<evidence type="ECO:0000256" key="4">
    <source>
        <dbReference type="SAM" id="MobiDB-lite"/>
    </source>
</evidence>
<feature type="coiled-coil region" evidence="3">
    <location>
        <begin position="206"/>
        <end position="450"/>
    </location>
</feature>
<dbReference type="Proteomes" id="UP001190926">
    <property type="component" value="Unassembled WGS sequence"/>
</dbReference>
<feature type="region of interest" description="Disordered" evidence="4">
    <location>
        <begin position="1814"/>
        <end position="1838"/>
    </location>
</feature>
<feature type="coiled-coil region" evidence="3">
    <location>
        <begin position="479"/>
        <end position="506"/>
    </location>
</feature>
<comment type="similarity">
    <text evidence="2">Belongs to the NET family.</text>
</comment>
<feature type="compositionally biased region" description="Basic and acidic residues" evidence="4">
    <location>
        <begin position="1509"/>
        <end position="1523"/>
    </location>
</feature>
<feature type="compositionally biased region" description="Low complexity" evidence="4">
    <location>
        <begin position="1827"/>
        <end position="1838"/>
    </location>
</feature>
<evidence type="ECO:0000259" key="5">
    <source>
        <dbReference type="PROSITE" id="PS51774"/>
    </source>
</evidence>
<comment type="caution">
    <text evidence="6">The sequence shown here is derived from an EMBL/GenBank/DDBJ whole genome shotgun (WGS) entry which is preliminary data.</text>
</comment>
<accession>A0AAD4IU37</accession>
<dbReference type="Gene3D" id="1.20.5.170">
    <property type="match status" value="1"/>
</dbReference>
<keyword evidence="7" id="KW-1185">Reference proteome</keyword>
<dbReference type="PANTHER" id="PTHR32258:SF6">
    <property type="entry name" value="PROTEIN NETWORKED 1A"/>
    <property type="match status" value="1"/>
</dbReference>
<feature type="compositionally biased region" description="Basic and acidic residues" evidence="4">
    <location>
        <begin position="183"/>
        <end position="205"/>
    </location>
</feature>
<feature type="coiled-coil region" evidence="3">
    <location>
        <begin position="1100"/>
        <end position="1127"/>
    </location>
</feature>
<dbReference type="EMBL" id="SDAM02001963">
    <property type="protein sequence ID" value="KAH6821608.1"/>
    <property type="molecule type" value="Genomic_DNA"/>
</dbReference>
<gene>
    <name evidence="6" type="ORF">C2S53_016718</name>
</gene>
<sequence>MAALSHSESRRLYSWWWDSHNSPKNSKWLQDNLTDIDAKVKFMIKLLEEDADSFARRAEMYYKKRPELMKLVEEFYRAYRALAERYNHATGELRHAHRTLAKAFPDQVPVELVEDSPSKPLAHNKEPHTPDAKIVRALFSTDDFLDDAQGLKEDPEGGRRKMGSKQLHEMSGQEDAVAQNSKSVERSIRKGLKQENEKDETSHDRVLKLSNENQHLKDEVLKETERAGKAESEVEGLKRALADIQAEKEGVLLQYQRCLAKLSSVEGELNNAKKDSVQLNEKASRAEIEVQTLKEALVQLEAERNAGLVKHKEYLEKISNLESMLSQIQESSKGLNARTTVAESEAQTLKDEISRLERENAAVLQQYKQCLEKLSVLENVISILENEARLLKKQAEIAENEVSELKQSLADLNKEKEASALRYKCCLETISKLERDVSSAKEEVKRLNNDVLIGNLKLKTAEEKCMLLEMSNLSLQTEAENLSKKIAMKDQQLSQKQEELENLQTCLQDEHLRHAKIEATLQSLQGLHSQSQDDQRALSLELENVLHVLKDLEVSKLGLEEEIHQVREENQSLNETNLSSASSMENMQNEILTLREIKERLEKEVSHHTALSNSLQQEIMRLKEEIEGLNNSYHTLVEQVEAAGLSQKRVGSSIKSLQDENLKLRQINEEGSNEREILAKKLNNMQELLDKKVVLESSLSHLNSELECSQEKAKALQESCQFLHGEKATLVSEKASLLSQLQAMTDNMHKLLEKDSVLENNLCTAKVELEGLREKSKGLEEICELLKNERSYLLNERSTLVFRLEDVERRLESLEKRYTGLEEKCVDLEKEKEVVHCQVEELKISLFMEKQERSSSQLQSDTRLAGLENQIHFLKEENGWKKKEYEEELEKSLKAQFEISILHKFMKDMEEKNCSLIIECQKHVEASKLAEKLISELENESLEQQVESELLLDEIERLRLSIYQVFRALENNADCHPEEKIENERTFVHHIVGAIEDMKYSISKHEDDKQLLLVENSVLLTLLEQLESKGMEIESQRIHLEQEFKTMADGLAVAKDEKDKIQELNRRLKSDVSKSCHHAAILEAELESLSIKQADLHKSYSALEEAYLQANQDNTNLLRKFSDLKEEKYQVDQHNNAVLLECLATANQSVILRSFGEEKTSEVKLLLNDLNRQHEINRGLERGMSALTEKLELQKAENLLLKDAVHKLEGEMQGMREYNVQMKKEILSGQESLLQTEGKLLDTEMKLQSAENSNLKLCRTVDHLKTDIQESMQIKENLEKDIIRLFEVNSNQKEEMESLNVIKTNFEAELSQLREQLEEKITREQALCSDLQEKNNEFELWEAEATAFYFDFQISSIHEVLFKNKVQELTGVCRTLENENATKTSEIEQMKGKICLMEKEISGLKSQLSAYSPVVAALREDIMSLEHNALQQTKLKASHNLEAEIHGVAADPNTSDLEILLEDQSLISLQNLHIRVKAVGKLMEEMNKPVPYRRSFSKSKQESAVGEADQVKSRRCLGRDKHEHSRRKGQGNEMSNTPKLQKIKTKASEVRNGMLIKDIPLDQVTSSSLKGIRKKGGRVDDQMLELWETAEDKRDLTIGESLRKSYRMTDKDIVYDEFENVRRMSDPPSTDSDMEKELGVDKWEVSRSSSELKREVSGRRVLERLASDAQKLENLQTTVQNLRSKLDTNNKKGRKANKTVDFETVQEQLLEAEETVVHLVDLNGRLVKNIEECPSPDGRASPKMKEAVKTRRRKVTEQARKGSERIGRLQLELQKIQYILLKLEEEKKNKARNKFLKSKTIILRDFIYNGRKNSGKRKKGPLCGCFRPSSSRNGSSSP</sequence>
<dbReference type="Pfam" id="PF07765">
    <property type="entry name" value="KIP1"/>
    <property type="match status" value="1"/>
</dbReference>
<dbReference type="PANTHER" id="PTHR32258">
    <property type="entry name" value="PROTEIN NETWORKED 4A"/>
    <property type="match status" value="1"/>
</dbReference>
<dbReference type="GO" id="GO:0051015">
    <property type="term" value="F:actin filament binding"/>
    <property type="evidence" value="ECO:0007669"/>
    <property type="project" value="TreeGrafter"/>
</dbReference>
<dbReference type="GO" id="GO:0005886">
    <property type="term" value="C:plasma membrane"/>
    <property type="evidence" value="ECO:0007669"/>
    <property type="project" value="TreeGrafter"/>
</dbReference>
<feature type="coiled-coil region" evidence="3">
    <location>
        <begin position="1023"/>
        <end position="1074"/>
    </location>
</feature>
<feature type="coiled-coil region" evidence="3">
    <location>
        <begin position="1261"/>
        <end position="1334"/>
    </location>
</feature>
<evidence type="ECO:0000256" key="1">
    <source>
        <dbReference type="ARBA" id="ARBA00023054"/>
    </source>
</evidence>
<proteinExistence type="inferred from homology"/>
<dbReference type="InterPro" id="IPR051861">
    <property type="entry name" value="NET_actin-binding_domain"/>
</dbReference>
<evidence type="ECO:0000313" key="6">
    <source>
        <dbReference type="EMBL" id="KAH6821608.1"/>
    </source>
</evidence>
<evidence type="ECO:0000256" key="2">
    <source>
        <dbReference type="ARBA" id="ARBA00038006"/>
    </source>
</evidence>